<feature type="compositionally biased region" description="Low complexity" evidence="3">
    <location>
        <begin position="630"/>
        <end position="639"/>
    </location>
</feature>
<accession>A0ABD3MDP8</accession>
<feature type="compositionally biased region" description="Polar residues" evidence="3">
    <location>
        <begin position="429"/>
        <end position="447"/>
    </location>
</feature>
<evidence type="ECO:0000256" key="3">
    <source>
        <dbReference type="SAM" id="MobiDB-lite"/>
    </source>
</evidence>
<feature type="compositionally biased region" description="Basic and acidic residues" evidence="3">
    <location>
        <begin position="514"/>
        <end position="523"/>
    </location>
</feature>
<dbReference type="PANTHER" id="PTHR24153">
    <property type="entry name" value="ESPIN"/>
    <property type="match status" value="1"/>
</dbReference>
<feature type="compositionally biased region" description="Basic and acidic residues" evidence="3">
    <location>
        <begin position="602"/>
        <end position="615"/>
    </location>
</feature>
<feature type="compositionally biased region" description="Basic residues" evidence="3">
    <location>
        <begin position="524"/>
        <end position="536"/>
    </location>
</feature>
<keyword evidence="1" id="KW-0677">Repeat</keyword>
<feature type="compositionally biased region" description="Gly residues" evidence="3">
    <location>
        <begin position="620"/>
        <end position="629"/>
    </location>
</feature>
<feature type="region of interest" description="Disordered" evidence="3">
    <location>
        <begin position="198"/>
        <end position="219"/>
    </location>
</feature>
<evidence type="ECO:0000313" key="4">
    <source>
        <dbReference type="EMBL" id="KAL3762063.1"/>
    </source>
</evidence>
<feature type="compositionally biased region" description="Low complexity" evidence="3">
    <location>
        <begin position="9"/>
        <end position="22"/>
    </location>
</feature>
<dbReference type="Proteomes" id="UP001530315">
    <property type="component" value="Unassembled WGS sequence"/>
</dbReference>
<proteinExistence type="predicted"/>
<comment type="caution">
    <text evidence="4">The sequence shown here is derived from an EMBL/GenBank/DDBJ whole genome shotgun (WGS) entry which is preliminary data.</text>
</comment>
<organism evidence="4 5">
    <name type="scientific">Stephanodiscus triporus</name>
    <dbReference type="NCBI Taxonomy" id="2934178"/>
    <lineage>
        <taxon>Eukaryota</taxon>
        <taxon>Sar</taxon>
        <taxon>Stramenopiles</taxon>
        <taxon>Ochrophyta</taxon>
        <taxon>Bacillariophyta</taxon>
        <taxon>Coscinodiscophyceae</taxon>
        <taxon>Thalassiosirophycidae</taxon>
        <taxon>Stephanodiscales</taxon>
        <taxon>Stephanodiscaceae</taxon>
        <taxon>Stephanodiscus</taxon>
    </lineage>
</organism>
<evidence type="ECO:0000256" key="2">
    <source>
        <dbReference type="ARBA" id="ARBA00023043"/>
    </source>
</evidence>
<dbReference type="SUPFAM" id="SSF48403">
    <property type="entry name" value="Ankyrin repeat"/>
    <property type="match status" value="1"/>
</dbReference>
<dbReference type="InterPro" id="IPR052420">
    <property type="entry name" value="Espin/Espin-like"/>
</dbReference>
<dbReference type="Gene3D" id="1.25.40.20">
    <property type="entry name" value="Ankyrin repeat-containing domain"/>
    <property type="match status" value="2"/>
</dbReference>
<dbReference type="PANTHER" id="PTHR24153:SF8">
    <property type="entry name" value="FORKED, ISOFORM F"/>
    <property type="match status" value="1"/>
</dbReference>
<sequence length="1159" mass="125230">MGFFHRSSSKNPQSASNSYSSSGSGGRGEGHSESQLSLDDDNVPTVNLTERRLRDWKNNNGVAATTTIGVDGGGGDGSAGEPFSAGGGVGNIPLIAAYRGGGGGKGGNRGNIHVDFTSPIPPPRNNPNNYASSSPNNLIRLIERGEWAAATERARTHDHEVRQLVKLRKTTKNAPQMMSPSHNFGVMVVGAAATGAEKGEGGTEAASSRGGAGSTSAQRVAGSTVSLTSSKKNVQISNVKCKALHHACQKLRSVHTTIYQTRSVVAQVAISENEDSNARRLIIEEDEYIEACKCILTLIRIHPEACRERESRHGCLPLHLCVFSMCDTPPPPTPPTPPASPSPLSLVDADAAAASKGKEDIMNGIKMLFGTGSHPSSRQIIKQSLPAGAAASSPQFSLCSPLPSKPTAAKEGQQGKGFPPHHNGHHRTINSNSSADFSLGNISQMMQEESEHQRALTYHQQNTKKQGQQNSMKQRQLNDGVEGEDRRSMDELDKIYKGMDDMERLLMGLESKFEKEEEKDKDKKKNKRINVTKKKNGNCNNDVDNDNNNWNDSVVQGGRDGTTLLATSAVTSAAAKMSYTASASTAMINAISTLDCLEERSRETDSHSTLRDSLRQDVGSVGGLGGGSNGSKSSSLWSSSDERNYCDALVPSRRKGGINFFKMAAPSSSSSSSSSSGVMTVGCNKSKNATNISTTNTAVLASSISNKTSALTYEDLQRRYLQINTVRREEYSVRVINALLDAWPKSVKTSSEGGRLPLHMACFGRATVGVMETILKAYPDAARQRNHDGFLPVHIAAHWGVSHPDIAPLLLRAYPDGAVGRNRWERTPIEEALGMAGENGRQHQMSLVWSLRRHPTYWIHNDIGTMLLPRNVRMAPWRMVDVADDGNLYLTNHNNVCSENIPARGEGISANSGCGGAVDVDDVGSSDDDDEGVEVQMKIAQSPTLNAYDPSYIRNLALSTDLSLLITKDKNWAAAALRCRSHPHEAREAMEVKVRGAYTAKITPLHYACENQPSVEVIRTLIQANPPALERRQEPGGQLPLHAACTWGASSEVIQVLLSALPSCAEMKDFLSNLPLHCACYSGADTMVVESLLRVYPQSVWPRNHQGSSAVDIVRRLSHRNRREVLRLLEGTMSGLLESAAAVEEEGVEVDQDNSLEWV</sequence>
<feature type="compositionally biased region" description="Polar residues" evidence="3">
    <location>
        <begin position="458"/>
        <end position="477"/>
    </location>
</feature>
<protein>
    <submittedName>
        <fullName evidence="4">Uncharacterized protein</fullName>
    </submittedName>
</protein>
<feature type="region of interest" description="Disordered" evidence="3">
    <location>
        <begin position="514"/>
        <end position="555"/>
    </location>
</feature>
<reference evidence="4 5" key="1">
    <citation type="submission" date="2024-10" db="EMBL/GenBank/DDBJ databases">
        <title>Updated reference genomes for cyclostephanoid diatoms.</title>
        <authorList>
            <person name="Roberts W.R."/>
            <person name="Alverson A.J."/>
        </authorList>
    </citation>
    <scope>NUCLEOTIDE SEQUENCE [LARGE SCALE GENOMIC DNA]</scope>
    <source>
        <strain evidence="4 5">AJA276-08</strain>
    </source>
</reference>
<feature type="compositionally biased region" description="Low complexity" evidence="3">
    <location>
        <begin position="203"/>
        <end position="217"/>
    </location>
</feature>
<dbReference type="SMART" id="SM00248">
    <property type="entry name" value="ANK"/>
    <property type="match status" value="4"/>
</dbReference>
<dbReference type="AlphaFoldDB" id="A0ABD3MDP8"/>
<keyword evidence="2" id="KW-0040">ANK repeat</keyword>
<dbReference type="EMBL" id="JALLAZ020001838">
    <property type="protein sequence ID" value="KAL3762063.1"/>
    <property type="molecule type" value="Genomic_DNA"/>
</dbReference>
<evidence type="ECO:0000256" key="1">
    <source>
        <dbReference type="ARBA" id="ARBA00022737"/>
    </source>
</evidence>
<dbReference type="Pfam" id="PF12796">
    <property type="entry name" value="Ank_2"/>
    <property type="match status" value="1"/>
</dbReference>
<dbReference type="InterPro" id="IPR036770">
    <property type="entry name" value="Ankyrin_rpt-contain_sf"/>
</dbReference>
<dbReference type="InterPro" id="IPR002110">
    <property type="entry name" value="Ankyrin_rpt"/>
</dbReference>
<feature type="region of interest" description="Disordered" evidence="3">
    <location>
        <begin position="1"/>
        <end position="52"/>
    </location>
</feature>
<gene>
    <name evidence="4" type="ORF">ACHAW5_007778</name>
</gene>
<feature type="region of interest" description="Disordered" evidence="3">
    <location>
        <begin position="392"/>
        <end position="491"/>
    </location>
</feature>
<keyword evidence="5" id="KW-1185">Reference proteome</keyword>
<feature type="region of interest" description="Disordered" evidence="3">
    <location>
        <begin position="602"/>
        <end position="639"/>
    </location>
</feature>
<feature type="compositionally biased region" description="Low complexity" evidence="3">
    <location>
        <begin position="537"/>
        <end position="552"/>
    </location>
</feature>
<name>A0ABD3MDP8_9STRA</name>
<evidence type="ECO:0000313" key="5">
    <source>
        <dbReference type="Proteomes" id="UP001530315"/>
    </source>
</evidence>